<proteinExistence type="predicted"/>
<reference evidence="1" key="1">
    <citation type="journal article" date="2018" name="DNA Res.">
        <title>Multiple hybrid de novo genome assembly of finger millet, an orphan allotetraploid crop.</title>
        <authorList>
            <person name="Hatakeyama M."/>
            <person name="Aluri S."/>
            <person name="Balachadran M.T."/>
            <person name="Sivarajan S.R."/>
            <person name="Patrignani A."/>
            <person name="Gruter S."/>
            <person name="Poveda L."/>
            <person name="Shimizu-Inatsugi R."/>
            <person name="Baeten J."/>
            <person name="Francoijs K.J."/>
            <person name="Nataraja K.N."/>
            <person name="Reddy Y.A.N."/>
            <person name="Phadnis S."/>
            <person name="Ravikumar R.L."/>
            <person name="Schlapbach R."/>
            <person name="Sreeman S.M."/>
            <person name="Shimizu K.K."/>
        </authorList>
    </citation>
    <scope>NUCLEOTIDE SEQUENCE</scope>
</reference>
<keyword evidence="2" id="KW-1185">Reference proteome</keyword>
<dbReference type="Proteomes" id="UP001054889">
    <property type="component" value="Unassembled WGS sequence"/>
</dbReference>
<protein>
    <submittedName>
        <fullName evidence="1">Uncharacterized protein</fullName>
    </submittedName>
</protein>
<name>A0AAV5EN47_ELECO</name>
<organism evidence="1 2">
    <name type="scientific">Eleusine coracana subsp. coracana</name>
    <dbReference type="NCBI Taxonomy" id="191504"/>
    <lineage>
        <taxon>Eukaryota</taxon>
        <taxon>Viridiplantae</taxon>
        <taxon>Streptophyta</taxon>
        <taxon>Embryophyta</taxon>
        <taxon>Tracheophyta</taxon>
        <taxon>Spermatophyta</taxon>
        <taxon>Magnoliopsida</taxon>
        <taxon>Liliopsida</taxon>
        <taxon>Poales</taxon>
        <taxon>Poaceae</taxon>
        <taxon>PACMAD clade</taxon>
        <taxon>Chloridoideae</taxon>
        <taxon>Cynodonteae</taxon>
        <taxon>Eleusininae</taxon>
        <taxon>Eleusine</taxon>
    </lineage>
</organism>
<dbReference type="EMBL" id="BQKI01000077">
    <property type="protein sequence ID" value="GJN24778.1"/>
    <property type="molecule type" value="Genomic_DNA"/>
</dbReference>
<reference evidence="1" key="2">
    <citation type="submission" date="2021-12" db="EMBL/GenBank/DDBJ databases">
        <title>Resequencing data analysis of finger millet.</title>
        <authorList>
            <person name="Hatakeyama M."/>
            <person name="Aluri S."/>
            <person name="Balachadran M.T."/>
            <person name="Sivarajan S.R."/>
            <person name="Poveda L."/>
            <person name="Shimizu-Inatsugi R."/>
            <person name="Schlapbach R."/>
            <person name="Sreeman S.M."/>
            <person name="Shimizu K.K."/>
        </authorList>
    </citation>
    <scope>NUCLEOTIDE SEQUENCE</scope>
</reference>
<evidence type="ECO:0000313" key="1">
    <source>
        <dbReference type="EMBL" id="GJN24778.1"/>
    </source>
</evidence>
<accession>A0AAV5EN47</accession>
<evidence type="ECO:0000313" key="2">
    <source>
        <dbReference type="Proteomes" id="UP001054889"/>
    </source>
</evidence>
<sequence length="185" mass="20043">MQDHVERVVPPWRPAVHHEVAAHGGHPPLQLDVPSRRHGGKQFLDPRDVSDAHPHGECVPVEHVGERQRIVAVVHDDGHALEVDGLGQPRAGHLVPAGAQAEAAAPHHVRVRHAAGEVLAHLHVRVAPVLPVLQQDGPHRAVVPARKEGQDGPVGRRGPAYLPVHDVSPKVDLRQRNVLGWVEAL</sequence>
<gene>
    <name evidence="1" type="primary">gb12541</name>
    <name evidence="1" type="ORF">PR202_gb12541</name>
</gene>
<dbReference type="AlphaFoldDB" id="A0AAV5EN47"/>
<comment type="caution">
    <text evidence="1">The sequence shown here is derived from an EMBL/GenBank/DDBJ whole genome shotgun (WGS) entry which is preliminary data.</text>
</comment>